<sequence length="323" mass="35523">MAKLCIALGLCAAAAFFSLSQFASRRRRDDDVKALCAWLTRAGVPTRVRHWALTSPILQCPETLQNKHEDGVRTLVSSFTPEEKDRRTTAVSGTKQSPYESSYQGYDDLTPAYRTQPPDHLEEYQTVWDSKTASPESLTSAQLEKGILSSSWSHILASSQKTQRATYRSRSGKTTERKEMVTIQVPLFRSDRDDDLQVAHTPETVPPSSGNQLAKERTIAVSKIDLGTFDTTSMNMKSKPLLELIRQRENQVTATSPSTARVANEGGRHTTIPALLVVSVAPKGPEDGIATSAVLTGILRRKPSVFPATSTSLFSTTQRSANR</sequence>
<proteinExistence type="evidence at transcript level"/>
<dbReference type="EMBL" id="GFAC01006428">
    <property type="protein sequence ID" value="JAT92760.1"/>
    <property type="molecule type" value="mRNA"/>
</dbReference>
<keyword evidence="2" id="KW-0732">Signal</keyword>
<feature type="compositionally biased region" description="Polar residues" evidence="1">
    <location>
        <begin position="89"/>
        <end position="104"/>
    </location>
</feature>
<name>A0A1E1X0G3_9ACAR</name>
<reference evidence="3" key="1">
    <citation type="journal article" date="2017" name="Front. Cell. Infect. Microbiol.">
        <title>The Distinct Transcriptional Response of the Midgut of Amblyomma sculptum and Amblyomma aureolatum Ticks to Rickettsia rickettsii Correlates to Their Differences in Susceptibility to Infection.</title>
        <authorList>
            <person name="Martins L.A."/>
            <person name="Galletti M.F.B.M."/>
            <person name="Ribeiro J.M."/>
            <person name="Fujita A."/>
            <person name="Costa F.B."/>
            <person name="Labruna M.B."/>
            <person name="Daffre S."/>
            <person name="Fogaca A.C."/>
        </authorList>
    </citation>
    <scope>NUCLEOTIDE SEQUENCE</scope>
</reference>
<evidence type="ECO:0000313" key="3">
    <source>
        <dbReference type="EMBL" id="JAT92760.1"/>
    </source>
</evidence>
<feature type="non-terminal residue" evidence="3">
    <location>
        <position position="323"/>
    </location>
</feature>
<evidence type="ECO:0000256" key="2">
    <source>
        <dbReference type="SAM" id="SignalP"/>
    </source>
</evidence>
<feature type="chain" id="PRO_5009115811" evidence="2">
    <location>
        <begin position="26"/>
        <end position="323"/>
    </location>
</feature>
<feature type="signal peptide" evidence="2">
    <location>
        <begin position="1"/>
        <end position="25"/>
    </location>
</feature>
<protein>
    <submittedName>
        <fullName evidence="3">Putative secreted protein</fullName>
    </submittedName>
</protein>
<organism evidence="3">
    <name type="scientific">Amblyomma aureolatum</name>
    <dbReference type="NCBI Taxonomy" id="187763"/>
    <lineage>
        <taxon>Eukaryota</taxon>
        <taxon>Metazoa</taxon>
        <taxon>Ecdysozoa</taxon>
        <taxon>Arthropoda</taxon>
        <taxon>Chelicerata</taxon>
        <taxon>Arachnida</taxon>
        <taxon>Acari</taxon>
        <taxon>Parasitiformes</taxon>
        <taxon>Ixodida</taxon>
        <taxon>Ixodoidea</taxon>
        <taxon>Ixodidae</taxon>
        <taxon>Amblyomminae</taxon>
        <taxon>Amblyomma</taxon>
    </lineage>
</organism>
<accession>A0A1E1X0G3</accession>
<feature type="region of interest" description="Disordered" evidence="1">
    <location>
        <begin position="81"/>
        <end position="105"/>
    </location>
</feature>
<dbReference type="AlphaFoldDB" id="A0A1E1X0G3"/>
<evidence type="ECO:0000256" key="1">
    <source>
        <dbReference type="SAM" id="MobiDB-lite"/>
    </source>
</evidence>